<name>A0A8A2U4P5_9EURY</name>
<feature type="transmembrane region" description="Helical" evidence="2">
    <location>
        <begin position="100"/>
        <end position="119"/>
    </location>
</feature>
<keyword evidence="2" id="KW-1133">Transmembrane helix</keyword>
<proteinExistence type="predicted"/>
<feature type="region of interest" description="Disordered" evidence="1">
    <location>
        <begin position="1"/>
        <end position="35"/>
    </location>
</feature>
<protein>
    <submittedName>
        <fullName evidence="3">Uncharacterized protein</fullName>
    </submittedName>
</protein>
<organism evidence="3 4">
    <name type="scientific">Natrinema longum</name>
    <dbReference type="NCBI Taxonomy" id="370324"/>
    <lineage>
        <taxon>Archaea</taxon>
        <taxon>Methanobacteriati</taxon>
        <taxon>Methanobacteriota</taxon>
        <taxon>Stenosarchaea group</taxon>
        <taxon>Halobacteria</taxon>
        <taxon>Halobacteriales</taxon>
        <taxon>Natrialbaceae</taxon>
        <taxon>Natrinema</taxon>
    </lineage>
</organism>
<gene>
    <name evidence="3" type="ORF">J0X27_09730</name>
</gene>
<evidence type="ECO:0000256" key="2">
    <source>
        <dbReference type="SAM" id="Phobius"/>
    </source>
</evidence>
<evidence type="ECO:0000313" key="3">
    <source>
        <dbReference type="EMBL" id="QSW83763.1"/>
    </source>
</evidence>
<evidence type="ECO:0000256" key="1">
    <source>
        <dbReference type="SAM" id="MobiDB-lite"/>
    </source>
</evidence>
<dbReference type="AlphaFoldDB" id="A0A8A2U4P5"/>
<evidence type="ECO:0000313" key="4">
    <source>
        <dbReference type="Proteomes" id="UP000663191"/>
    </source>
</evidence>
<accession>A0A8A2U4P5</accession>
<dbReference type="GeneID" id="63184024"/>
<feature type="transmembrane region" description="Helical" evidence="2">
    <location>
        <begin position="74"/>
        <end position="94"/>
    </location>
</feature>
<dbReference type="OrthoDB" id="178073at2157"/>
<dbReference type="EMBL" id="CP071463">
    <property type="protein sequence ID" value="QSW83763.1"/>
    <property type="molecule type" value="Genomic_DNA"/>
</dbReference>
<feature type="transmembrane region" description="Helical" evidence="2">
    <location>
        <begin position="45"/>
        <end position="62"/>
    </location>
</feature>
<keyword evidence="2" id="KW-0812">Transmembrane</keyword>
<keyword evidence="4" id="KW-1185">Reference proteome</keyword>
<dbReference type="Proteomes" id="UP000663191">
    <property type="component" value="Chromosome"/>
</dbReference>
<dbReference type="KEGG" id="hlo:J0X27_09730"/>
<sequence>MTDDPIDERLADLETEEAAEPPPVGEGSSVDSSEPSTSISVWTRFWAASTLVAHVGVSLSIAPGTGEFPTDRSVLLASLVGSVVVAEVLLRWFGPGLTSALWDGTVTAILVVMGTVLLWTIATGSSPPDGVSGLGFLVVSAVVTVHRFERPGTRLTPSTA</sequence>
<keyword evidence="2" id="KW-0472">Membrane</keyword>
<reference evidence="3 4" key="1">
    <citation type="journal article" date="2006" name="Int. J. Syst. Evol. Microbiol.">
        <title>Haloterrigena longa sp. nov. and Haloterrigena limicola sp. nov., extremely halophilic archaea isolated from a salt lake.</title>
        <authorList>
            <person name="Cui H.L."/>
            <person name="Tohty D."/>
            <person name="Zhou P.J."/>
            <person name="Liu S.J."/>
        </authorList>
    </citation>
    <scope>NUCLEOTIDE SEQUENCE [LARGE SCALE GENOMIC DNA]</scope>
    <source>
        <strain evidence="3 4">ABH32</strain>
    </source>
</reference>
<dbReference type="RefSeq" id="WP_207268951.1">
    <property type="nucleotide sequence ID" value="NZ_CP071463.1"/>
</dbReference>